<reference evidence="2" key="1">
    <citation type="submission" date="2016-10" db="EMBL/GenBank/DDBJ databases">
        <authorList>
            <person name="Varghese N."/>
            <person name="Submissions S."/>
        </authorList>
    </citation>
    <scope>NUCLEOTIDE SEQUENCE [LARGE SCALE GENOMIC DNA]</scope>
    <source>
        <strain evidence="2">DSM 46732</strain>
    </source>
</reference>
<dbReference type="Proteomes" id="UP000199497">
    <property type="component" value="Unassembled WGS sequence"/>
</dbReference>
<dbReference type="AlphaFoldDB" id="A0A1H0WG85"/>
<protein>
    <submittedName>
        <fullName evidence="1">Uncharacterized protein</fullName>
    </submittedName>
</protein>
<evidence type="ECO:0000313" key="2">
    <source>
        <dbReference type="Proteomes" id="UP000199497"/>
    </source>
</evidence>
<proteinExistence type="predicted"/>
<name>A0A1H0WG85_9ACTN</name>
<accession>A0A1H0WG85</accession>
<dbReference type="STRING" id="405564.SAMN04487905_11260"/>
<evidence type="ECO:0000313" key="1">
    <source>
        <dbReference type="EMBL" id="SDP89779.1"/>
    </source>
</evidence>
<gene>
    <name evidence="1" type="ORF">SAMN04487905_11260</name>
</gene>
<organism evidence="1 2">
    <name type="scientific">Actinopolyspora xinjiangensis</name>
    <dbReference type="NCBI Taxonomy" id="405564"/>
    <lineage>
        <taxon>Bacteria</taxon>
        <taxon>Bacillati</taxon>
        <taxon>Actinomycetota</taxon>
        <taxon>Actinomycetes</taxon>
        <taxon>Actinopolysporales</taxon>
        <taxon>Actinopolysporaceae</taxon>
        <taxon>Actinopolyspora</taxon>
    </lineage>
</organism>
<sequence length="62" mass="6843">MLRSHGAVGISLGRAAGFRKQLGNGRILRQWELFVSSMRYLTETEETVVELGVCGLADVEPH</sequence>
<keyword evidence="2" id="KW-1185">Reference proteome</keyword>
<dbReference type="EMBL" id="FNJR01000012">
    <property type="protein sequence ID" value="SDP89779.1"/>
    <property type="molecule type" value="Genomic_DNA"/>
</dbReference>